<dbReference type="InterPro" id="IPR013786">
    <property type="entry name" value="AcylCoA_DH/ox_N"/>
</dbReference>
<dbReference type="InterPro" id="IPR046373">
    <property type="entry name" value="Acyl-CoA_Oxase/DH_mid-dom_sf"/>
</dbReference>
<dbReference type="Gene3D" id="1.10.540.10">
    <property type="entry name" value="Acyl-CoA dehydrogenase/oxidase, N-terminal domain"/>
    <property type="match status" value="1"/>
</dbReference>
<sequence length="400" mass="43252">MSETATTTRLSNGATRDLTVEQREIFDQVDRYSRRELHGLQERMDNEEWWPEHLFAEFGRNGYLGVTAPTELGGAGLDAMTALLIGQAMARWNPAAALSYLAHENLCVNNIVANAAAPLQQRFLPGLCDGTLVGALALTEPGAGSDALGGMRTTARRDGDEYVLNGTKLYITNGPIANVVLVYAKTAPELGAKGITAFVVERDRPGFNVAQKLVKMGLRGSPTGELVFDDCRVPADNMLGRENHGVAVVMNGLDLERIGIAFMVLGMAERALEIAIDYARSREQFSQPIGSFQLVQGMIADMYTMVEALRSFAMDVAHEANGLEHGAAPAELSLRAGSLALLAGRTFMQVADMAVQIHGGSGFMWETEVNRLYRAGKVLEIGAGTNEVRKIIVARQLLGR</sequence>
<dbReference type="Proteomes" id="UP001056035">
    <property type="component" value="Chromosome"/>
</dbReference>
<keyword evidence="10" id="KW-1185">Reference proteome</keyword>
<dbReference type="PIRSF" id="PIRSF016578">
    <property type="entry name" value="HsaA"/>
    <property type="match status" value="1"/>
</dbReference>
<gene>
    <name evidence="9" type="ORF">NBH00_08130</name>
</gene>
<feature type="domain" description="Acyl-CoA dehydrogenase/oxidase N-terminal" evidence="8">
    <location>
        <begin position="20"/>
        <end position="130"/>
    </location>
</feature>
<dbReference type="InterPro" id="IPR036250">
    <property type="entry name" value="AcylCo_DH-like_C"/>
</dbReference>
<dbReference type="PROSITE" id="PS00072">
    <property type="entry name" value="ACYL_COA_DH_1"/>
    <property type="match status" value="1"/>
</dbReference>
<evidence type="ECO:0000256" key="5">
    <source>
        <dbReference type="RuleBase" id="RU362125"/>
    </source>
</evidence>
<evidence type="ECO:0000259" key="8">
    <source>
        <dbReference type="Pfam" id="PF02771"/>
    </source>
</evidence>
<keyword evidence="3 5" id="KW-0285">Flavoprotein</keyword>
<comment type="cofactor">
    <cofactor evidence="1 5">
        <name>FAD</name>
        <dbReference type="ChEBI" id="CHEBI:57692"/>
    </cofactor>
</comment>
<dbReference type="InterPro" id="IPR009100">
    <property type="entry name" value="AcylCoA_DH/oxidase_NM_dom_sf"/>
</dbReference>
<proteinExistence type="inferred from homology"/>
<evidence type="ECO:0000313" key="9">
    <source>
        <dbReference type="EMBL" id="UTI66160.1"/>
    </source>
</evidence>
<protein>
    <submittedName>
        <fullName evidence="9">Acyl-CoA dehydrogenase family protein</fullName>
    </submittedName>
</protein>
<dbReference type="PANTHER" id="PTHR43884">
    <property type="entry name" value="ACYL-COA DEHYDROGENASE"/>
    <property type="match status" value="1"/>
</dbReference>
<dbReference type="InterPro" id="IPR009075">
    <property type="entry name" value="AcylCo_DH/oxidase_C"/>
</dbReference>
<evidence type="ECO:0000313" key="10">
    <source>
        <dbReference type="Proteomes" id="UP001056035"/>
    </source>
</evidence>
<evidence type="ECO:0000256" key="3">
    <source>
        <dbReference type="ARBA" id="ARBA00022630"/>
    </source>
</evidence>
<accession>A0ABY5DXC8</accession>
<evidence type="ECO:0000259" key="6">
    <source>
        <dbReference type="Pfam" id="PF00441"/>
    </source>
</evidence>
<dbReference type="Gene3D" id="2.40.110.10">
    <property type="entry name" value="Butyryl-CoA Dehydrogenase, subunit A, domain 2"/>
    <property type="match status" value="1"/>
</dbReference>
<dbReference type="Pfam" id="PF02770">
    <property type="entry name" value="Acyl-CoA_dh_M"/>
    <property type="match status" value="1"/>
</dbReference>
<dbReference type="EMBL" id="CP098502">
    <property type="protein sequence ID" value="UTI66160.1"/>
    <property type="molecule type" value="Genomic_DNA"/>
</dbReference>
<keyword evidence="4 5" id="KW-0274">FAD</keyword>
<organism evidence="9 10">
    <name type="scientific">Paraconexibacter antarcticus</name>
    <dbReference type="NCBI Taxonomy" id="2949664"/>
    <lineage>
        <taxon>Bacteria</taxon>
        <taxon>Bacillati</taxon>
        <taxon>Actinomycetota</taxon>
        <taxon>Thermoleophilia</taxon>
        <taxon>Solirubrobacterales</taxon>
        <taxon>Paraconexibacteraceae</taxon>
        <taxon>Paraconexibacter</taxon>
    </lineage>
</organism>
<evidence type="ECO:0000256" key="4">
    <source>
        <dbReference type="ARBA" id="ARBA00022827"/>
    </source>
</evidence>
<keyword evidence="5" id="KW-0560">Oxidoreductase</keyword>
<dbReference type="InterPro" id="IPR037069">
    <property type="entry name" value="AcylCoA_DH/ox_N_sf"/>
</dbReference>
<name>A0ABY5DXC8_9ACTN</name>
<dbReference type="SUPFAM" id="SSF47203">
    <property type="entry name" value="Acyl-CoA dehydrogenase C-terminal domain-like"/>
    <property type="match status" value="1"/>
</dbReference>
<dbReference type="PANTHER" id="PTHR43884:SF12">
    <property type="entry name" value="ISOVALERYL-COA DEHYDROGENASE, MITOCHONDRIAL-RELATED"/>
    <property type="match status" value="1"/>
</dbReference>
<dbReference type="InterPro" id="IPR006089">
    <property type="entry name" value="Acyl-CoA_DH_CS"/>
</dbReference>
<dbReference type="Pfam" id="PF00441">
    <property type="entry name" value="Acyl-CoA_dh_1"/>
    <property type="match status" value="1"/>
</dbReference>
<evidence type="ECO:0000256" key="2">
    <source>
        <dbReference type="ARBA" id="ARBA00009347"/>
    </source>
</evidence>
<dbReference type="Pfam" id="PF02771">
    <property type="entry name" value="Acyl-CoA_dh_N"/>
    <property type="match status" value="1"/>
</dbReference>
<evidence type="ECO:0000256" key="1">
    <source>
        <dbReference type="ARBA" id="ARBA00001974"/>
    </source>
</evidence>
<dbReference type="SUPFAM" id="SSF56645">
    <property type="entry name" value="Acyl-CoA dehydrogenase NM domain-like"/>
    <property type="match status" value="1"/>
</dbReference>
<evidence type="ECO:0000259" key="7">
    <source>
        <dbReference type="Pfam" id="PF02770"/>
    </source>
</evidence>
<feature type="domain" description="Acyl-CoA oxidase/dehydrogenase middle" evidence="7">
    <location>
        <begin position="135"/>
        <end position="231"/>
    </location>
</feature>
<dbReference type="Gene3D" id="1.20.140.10">
    <property type="entry name" value="Butyryl-CoA Dehydrogenase, subunit A, domain 3"/>
    <property type="match status" value="1"/>
</dbReference>
<feature type="domain" description="Acyl-CoA dehydrogenase/oxidase C-terminal" evidence="6">
    <location>
        <begin position="243"/>
        <end position="398"/>
    </location>
</feature>
<dbReference type="RefSeq" id="WP_254572835.1">
    <property type="nucleotide sequence ID" value="NZ_CP098502.1"/>
</dbReference>
<reference evidence="9 10" key="1">
    <citation type="submission" date="2022-06" db="EMBL/GenBank/DDBJ databases">
        <title>Paraconexibacter antarcticus.</title>
        <authorList>
            <person name="Kim C.S."/>
        </authorList>
    </citation>
    <scope>NUCLEOTIDE SEQUENCE [LARGE SCALE GENOMIC DNA]</scope>
    <source>
        <strain evidence="9 10">02-257</strain>
    </source>
</reference>
<dbReference type="InterPro" id="IPR006091">
    <property type="entry name" value="Acyl-CoA_Oxase/DH_mid-dom"/>
</dbReference>
<comment type="similarity">
    <text evidence="2 5">Belongs to the acyl-CoA dehydrogenase family.</text>
</comment>